<protein>
    <submittedName>
        <fullName evidence="1">Uncharacterized protein</fullName>
    </submittedName>
</protein>
<proteinExistence type="predicted"/>
<evidence type="ECO:0000313" key="1">
    <source>
        <dbReference type="EMBL" id="KAH7157461.1"/>
    </source>
</evidence>
<organism evidence="1 2">
    <name type="scientific">Dactylonectria estremocensis</name>
    <dbReference type="NCBI Taxonomy" id="1079267"/>
    <lineage>
        <taxon>Eukaryota</taxon>
        <taxon>Fungi</taxon>
        <taxon>Dikarya</taxon>
        <taxon>Ascomycota</taxon>
        <taxon>Pezizomycotina</taxon>
        <taxon>Sordariomycetes</taxon>
        <taxon>Hypocreomycetidae</taxon>
        <taxon>Hypocreales</taxon>
        <taxon>Nectriaceae</taxon>
        <taxon>Dactylonectria</taxon>
    </lineage>
</organism>
<evidence type="ECO:0000313" key="2">
    <source>
        <dbReference type="Proteomes" id="UP000717696"/>
    </source>
</evidence>
<dbReference type="AlphaFoldDB" id="A0A9P9FBQ0"/>
<keyword evidence="2" id="KW-1185">Reference proteome</keyword>
<dbReference type="EMBL" id="JAGMUU010000003">
    <property type="protein sequence ID" value="KAH7157461.1"/>
    <property type="molecule type" value="Genomic_DNA"/>
</dbReference>
<gene>
    <name evidence="1" type="ORF">B0J13DRAFT_170387</name>
</gene>
<sequence length="155" mass="17638">MLRCELLRPGRCQPYIRLTRPQSALHRYDLTRFWPPPKTSLSHTPGPASKCRLCLACHLFRQLQPPLSHDLQPWCSFSSLIALRLALVAKRRTQVSLPLRSAIFARMPFCKPRGDIACTLEMQPCMRPLFPPSWRPSDVPGRVKSLAYNSSLSAT</sequence>
<accession>A0A9P9FBQ0</accession>
<reference evidence="1" key="1">
    <citation type="journal article" date="2021" name="Nat. Commun.">
        <title>Genetic determinants of endophytism in the Arabidopsis root mycobiome.</title>
        <authorList>
            <person name="Mesny F."/>
            <person name="Miyauchi S."/>
            <person name="Thiergart T."/>
            <person name="Pickel B."/>
            <person name="Atanasova L."/>
            <person name="Karlsson M."/>
            <person name="Huettel B."/>
            <person name="Barry K.W."/>
            <person name="Haridas S."/>
            <person name="Chen C."/>
            <person name="Bauer D."/>
            <person name="Andreopoulos W."/>
            <person name="Pangilinan J."/>
            <person name="LaButti K."/>
            <person name="Riley R."/>
            <person name="Lipzen A."/>
            <person name="Clum A."/>
            <person name="Drula E."/>
            <person name="Henrissat B."/>
            <person name="Kohler A."/>
            <person name="Grigoriev I.V."/>
            <person name="Martin F.M."/>
            <person name="Hacquard S."/>
        </authorList>
    </citation>
    <scope>NUCLEOTIDE SEQUENCE</scope>
    <source>
        <strain evidence="1">MPI-CAGE-AT-0021</strain>
    </source>
</reference>
<dbReference type="Proteomes" id="UP000717696">
    <property type="component" value="Unassembled WGS sequence"/>
</dbReference>
<name>A0A9P9FBQ0_9HYPO</name>
<comment type="caution">
    <text evidence="1">The sequence shown here is derived from an EMBL/GenBank/DDBJ whole genome shotgun (WGS) entry which is preliminary data.</text>
</comment>